<name>A0AB38U0E4_BURGA</name>
<protein>
    <submittedName>
        <fullName evidence="1">Uncharacterized protein</fullName>
    </submittedName>
</protein>
<proteinExistence type="predicted"/>
<gene>
    <name evidence="1" type="ORF">NYZ96_33960</name>
</gene>
<evidence type="ECO:0000313" key="1">
    <source>
        <dbReference type="EMBL" id="UWX73402.1"/>
    </source>
</evidence>
<accession>A0AB38U0E4</accession>
<sequence>MPVEARACRAAPRLAAIGSDRAAPSFHIPCHDRDAPRGLPPAGASLRRFIELPRAIGLMHRFAIAFDKQFRRCGIQGARAGEMRLKRPGNARRPSHPVARAATLLRCGADAFKRLETTVRKGNFIVFEFVNELQMRIVIGNIPSRVPAWGRCVGRPDAINRISKCHCQHFACIR</sequence>
<dbReference type="Proteomes" id="UP001059745">
    <property type="component" value="Chromosome 2"/>
</dbReference>
<dbReference type="RefSeq" id="WP_217073793.1">
    <property type="nucleotide sequence ID" value="NZ_CP104215.1"/>
</dbReference>
<dbReference type="EMBL" id="CP104215">
    <property type="protein sequence ID" value="UWX73402.1"/>
    <property type="molecule type" value="Genomic_DNA"/>
</dbReference>
<reference evidence="1" key="1">
    <citation type="submission" date="2022-09" db="EMBL/GenBank/DDBJ databases">
        <title>Genomic of Burkholderia gladioli.</title>
        <authorList>
            <person name="Wu H."/>
        </authorList>
    </citation>
    <scope>NUCLEOTIDE SEQUENCE</scope>
    <source>
        <strain evidence="1">ZN-S4</strain>
    </source>
</reference>
<organism evidence="1 2">
    <name type="scientific">Burkholderia gladioli</name>
    <name type="common">Pseudomonas marginata</name>
    <name type="synonym">Phytomonas marginata</name>
    <dbReference type="NCBI Taxonomy" id="28095"/>
    <lineage>
        <taxon>Bacteria</taxon>
        <taxon>Pseudomonadati</taxon>
        <taxon>Pseudomonadota</taxon>
        <taxon>Betaproteobacteria</taxon>
        <taxon>Burkholderiales</taxon>
        <taxon>Burkholderiaceae</taxon>
        <taxon>Burkholderia</taxon>
    </lineage>
</organism>
<dbReference type="AlphaFoldDB" id="A0AB38U0E4"/>
<evidence type="ECO:0000313" key="2">
    <source>
        <dbReference type="Proteomes" id="UP001059745"/>
    </source>
</evidence>